<dbReference type="GO" id="GO:0005524">
    <property type="term" value="F:ATP binding"/>
    <property type="evidence" value="ECO:0007669"/>
    <property type="project" value="UniProtKB-KW"/>
</dbReference>
<dbReference type="SUPFAM" id="SSF52540">
    <property type="entry name" value="P-loop containing nucleoside triphosphate hydrolases"/>
    <property type="match status" value="1"/>
</dbReference>
<dbReference type="InterPro" id="IPR003439">
    <property type="entry name" value="ABC_transporter-like_ATP-bd"/>
</dbReference>
<dbReference type="GO" id="GO:0015188">
    <property type="term" value="F:L-isoleucine transmembrane transporter activity"/>
    <property type="evidence" value="ECO:0007669"/>
    <property type="project" value="TreeGrafter"/>
</dbReference>
<comment type="caution">
    <text evidence="6">The sequence shown here is derived from an EMBL/GenBank/DDBJ whole genome shotgun (WGS) entry which is preliminary data.</text>
</comment>
<dbReference type="AlphaFoldDB" id="A0A560JNU3"/>
<dbReference type="PANTHER" id="PTHR45772:SF7">
    <property type="entry name" value="AMINO ACID ABC TRANSPORTER ATP-BINDING PROTEIN"/>
    <property type="match status" value="1"/>
</dbReference>
<dbReference type="GO" id="GO:0005886">
    <property type="term" value="C:plasma membrane"/>
    <property type="evidence" value="ECO:0007669"/>
    <property type="project" value="TreeGrafter"/>
</dbReference>
<dbReference type="Pfam" id="PF00005">
    <property type="entry name" value="ABC_tran"/>
    <property type="match status" value="1"/>
</dbReference>
<dbReference type="GO" id="GO:0016887">
    <property type="term" value="F:ATP hydrolysis activity"/>
    <property type="evidence" value="ECO:0007669"/>
    <property type="project" value="InterPro"/>
</dbReference>
<evidence type="ECO:0000313" key="7">
    <source>
        <dbReference type="Proteomes" id="UP000315914"/>
    </source>
</evidence>
<dbReference type="InterPro" id="IPR027417">
    <property type="entry name" value="P-loop_NTPase"/>
</dbReference>
<dbReference type="Gene3D" id="3.40.50.300">
    <property type="entry name" value="P-loop containing nucleotide triphosphate hydrolases"/>
    <property type="match status" value="1"/>
</dbReference>
<keyword evidence="3 6" id="KW-0067">ATP-binding</keyword>
<evidence type="ECO:0000256" key="4">
    <source>
        <dbReference type="ARBA" id="ARBA00024722"/>
    </source>
</evidence>
<dbReference type="PANTHER" id="PTHR45772">
    <property type="entry name" value="CONSERVED COMPONENT OF ABC TRANSPORTER FOR NATURAL AMINO ACIDS-RELATED"/>
    <property type="match status" value="1"/>
</dbReference>
<evidence type="ECO:0000256" key="2">
    <source>
        <dbReference type="ARBA" id="ARBA00022741"/>
    </source>
</evidence>
<dbReference type="InterPro" id="IPR051120">
    <property type="entry name" value="ABC_AA/LPS_Transport"/>
</dbReference>
<dbReference type="GO" id="GO:0015808">
    <property type="term" value="P:L-alanine transport"/>
    <property type="evidence" value="ECO:0007669"/>
    <property type="project" value="TreeGrafter"/>
</dbReference>
<dbReference type="PROSITE" id="PS50893">
    <property type="entry name" value="ABC_TRANSPORTER_2"/>
    <property type="match status" value="1"/>
</dbReference>
<keyword evidence="2" id="KW-0547">Nucleotide-binding</keyword>
<keyword evidence="1" id="KW-0813">Transport</keyword>
<evidence type="ECO:0000256" key="1">
    <source>
        <dbReference type="ARBA" id="ARBA00022448"/>
    </source>
</evidence>
<dbReference type="GO" id="GO:0042941">
    <property type="term" value="P:D-alanine transmembrane transport"/>
    <property type="evidence" value="ECO:0007669"/>
    <property type="project" value="TreeGrafter"/>
</dbReference>
<evidence type="ECO:0000313" key="6">
    <source>
        <dbReference type="EMBL" id="TWB72851.1"/>
    </source>
</evidence>
<protein>
    <submittedName>
        <fullName evidence="6">Amino acid/amide ABC transporter ATP-binding protein 1 (HAAT family)</fullName>
    </submittedName>
</protein>
<proteinExistence type="predicted"/>
<keyword evidence="7" id="KW-1185">Reference proteome</keyword>
<dbReference type="GO" id="GO:1903806">
    <property type="term" value="P:L-isoleucine import across plasma membrane"/>
    <property type="evidence" value="ECO:0007669"/>
    <property type="project" value="TreeGrafter"/>
</dbReference>
<evidence type="ECO:0000259" key="5">
    <source>
        <dbReference type="PROSITE" id="PS50893"/>
    </source>
</evidence>
<accession>A0A560JNU3</accession>
<organism evidence="6 7">
    <name type="scientific">Bradyrhizobium sacchari</name>
    <dbReference type="NCBI Taxonomy" id="1399419"/>
    <lineage>
        <taxon>Bacteria</taxon>
        <taxon>Pseudomonadati</taxon>
        <taxon>Pseudomonadota</taxon>
        <taxon>Alphaproteobacteria</taxon>
        <taxon>Hyphomicrobiales</taxon>
        <taxon>Nitrobacteraceae</taxon>
        <taxon>Bradyrhizobium</taxon>
    </lineage>
</organism>
<dbReference type="STRING" id="1399419.A5906_39935"/>
<comment type="function">
    <text evidence="4">Involved in beta-(1--&gt;2)glucan export. Transmembrane domains (TMD) form a pore in the inner membrane and the ATP-binding domain (NBD) is responsible for energy generation.</text>
</comment>
<gene>
    <name evidence="6" type="ORF">FBZ95_106566</name>
</gene>
<dbReference type="GO" id="GO:0015192">
    <property type="term" value="F:L-phenylalanine transmembrane transporter activity"/>
    <property type="evidence" value="ECO:0007669"/>
    <property type="project" value="TreeGrafter"/>
</dbReference>
<name>A0A560JNU3_9BRAD</name>
<dbReference type="InterPro" id="IPR003593">
    <property type="entry name" value="AAA+_ATPase"/>
</dbReference>
<dbReference type="CDD" id="cd03219">
    <property type="entry name" value="ABC_Mj1267_LivG_branched"/>
    <property type="match status" value="1"/>
</dbReference>
<dbReference type="Proteomes" id="UP000315914">
    <property type="component" value="Unassembled WGS sequence"/>
</dbReference>
<feature type="domain" description="ABC transporter" evidence="5">
    <location>
        <begin position="23"/>
        <end position="264"/>
    </location>
</feature>
<sequence>MAAGSPAAMFCQLMRKRVPDTILKLDHVGVSFDALKAVDDVTLRVRRGERRAIIGPNGAGKTTLFNAITGVVPPTSGRVEFDGRDITRMPPHRRAACGISRTFQITNLFPSLTVEQNMQLALCGLTPRKFSLLGSGGLTDTERDQADRALALSRLGPRARSLVSELSYGEQRQLEMAMALAPGPRLLLLDEPAAGLSPAERVIVADVIRSLPAEITIVLIEHDMDLVLSLVDWVTCLNNGRFLAEGAPAEIRGNAEIQDVYLGKAHRHA</sequence>
<reference evidence="6 7" key="1">
    <citation type="submission" date="2019-06" db="EMBL/GenBank/DDBJ databases">
        <title>Genomic Encyclopedia of Type Strains, Phase IV (KMG-V): Genome sequencing to study the core and pangenomes of soil and plant-associated prokaryotes.</title>
        <authorList>
            <person name="Whitman W."/>
        </authorList>
    </citation>
    <scope>NUCLEOTIDE SEQUENCE [LARGE SCALE GENOMIC DNA]</scope>
    <source>
        <strain evidence="6 7">BR 10556</strain>
    </source>
</reference>
<dbReference type="EMBL" id="VITW01000006">
    <property type="protein sequence ID" value="TWB72851.1"/>
    <property type="molecule type" value="Genomic_DNA"/>
</dbReference>
<dbReference type="GO" id="GO:1903805">
    <property type="term" value="P:L-valine import across plasma membrane"/>
    <property type="evidence" value="ECO:0007669"/>
    <property type="project" value="TreeGrafter"/>
</dbReference>
<dbReference type="SMART" id="SM00382">
    <property type="entry name" value="AAA"/>
    <property type="match status" value="1"/>
</dbReference>
<dbReference type="GO" id="GO:0005304">
    <property type="term" value="F:L-valine transmembrane transporter activity"/>
    <property type="evidence" value="ECO:0007669"/>
    <property type="project" value="TreeGrafter"/>
</dbReference>
<evidence type="ECO:0000256" key="3">
    <source>
        <dbReference type="ARBA" id="ARBA00022840"/>
    </source>
</evidence>